<evidence type="ECO:0000256" key="2">
    <source>
        <dbReference type="SAM" id="MobiDB-lite"/>
    </source>
</evidence>
<dbReference type="EMBL" id="AP027080">
    <property type="protein sequence ID" value="BDU74984.1"/>
    <property type="molecule type" value="Genomic_DNA"/>
</dbReference>
<dbReference type="Gene3D" id="1.25.40.10">
    <property type="entry name" value="Tetratricopeptide repeat domain"/>
    <property type="match status" value="1"/>
</dbReference>
<gene>
    <name evidence="4" type="ORF">METEAL_41580</name>
</gene>
<dbReference type="Proteomes" id="UP001238179">
    <property type="component" value="Chromosome"/>
</dbReference>
<dbReference type="PROSITE" id="PS50293">
    <property type="entry name" value="TPR_REGION"/>
    <property type="match status" value="1"/>
</dbReference>
<dbReference type="Pfam" id="PF23914">
    <property type="entry name" value="TPR_CcmH_CycH"/>
    <property type="match status" value="1"/>
</dbReference>
<dbReference type="InterPro" id="IPR011990">
    <property type="entry name" value="TPR-like_helical_dom_sf"/>
</dbReference>
<sequence>MEQPRPEIISWLQEALAKQNAGNLGGALLAYRRVISRDPGLADAWCNLGSVLHALGRDEEALEACRRSLELHPANPAAHTGLGSVLGATGDLAGALDHFREALALDPGNLVATSNLAGVLARLGRLEEAEAWDRAALALRPESPELNLNLGFTLMRRGRLGEAEAQFLASLRLGPLPKARWNLAYVRLLQGRYREAWPDFPARLEVPQGLDNLRGFSEPAWNGSPFPGRTLLVWVEQGLGDTLQFVRYLPMARALGGKVLFQTYACLRGLLGDLPGADRVLTEHDELPPFDLQAPLLDLPALFRSAPEDLPPPARLGPPPGHEPPEALRRLLEAPGRKAGLVWAGSPAHQDDDRRSLDPALLGALREVPALAWASLQMAPRATPPLPLVDLAPHFRDFSDTAWALSRLDLVITVDTAVAHLAGSMGLATHLLLPYFPDWRWLMEGTSSPWYPSMRIHRQPAPGAWEPVLRDLARDLAHGS</sequence>
<dbReference type="InterPro" id="IPR056413">
    <property type="entry name" value="TPR_CcmH_CycH"/>
</dbReference>
<dbReference type="PROSITE" id="PS50005">
    <property type="entry name" value="TPR"/>
    <property type="match status" value="2"/>
</dbReference>
<evidence type="ECO:0000256" key="1">
    <source>
        <dbReference type="PROSITE-ProRule" id="PRU00339"/>
    </source>
</evidence>
<organism evidence="4 5">
    <name type="scientific">Mesoterricola silvestris</name>
    <dbReference type="NCBI Taxonomy" id="2927979"/>
    <lineage>
        <taxon>Bacteria</taxon>
        <taxon>Pseudomonadati</taxon>
        <taxon>Acidobacteriota</taxon>
        <taxon>Holophagae</taxon>
        <taxon>Holophagales</taxon>
        <taxon>Holophagaceae</taxon>
        <taxon>Mesoterricola</taxon>
    </lineage>
</organism>
<dbReference type="Pfam" id="PF13432">
    <property type="entry name" value="TPR_16"/>
    <property type="match status" value="1"/>
</dbReference>
<feature type="compositionally biased region" description="Pro residues" evidence="2">
    <location>
        <begin position="309"/>
        <end position="322"/>
    </location>
</feature>
<dbReference type="PANTHER" id="PTHR44809">
    <property type="match status" value="1"/>
</dbReference>
<dbReference type="KEGG" id="msil:METEAL_41580"/>
<reference evidence="5" key="1">
    <citation type="journal article" date="2023" name="Int. J. Syst. Evol. Microbiol.">
        <title>Mesoterricola silvestris gen. nov., sp. nov., Mesoterricola sediminis sp. nov., Geothrix oryzae sp. nov., Geothrix edaphica sp. nov., Geothrix rubra sp. nov., and Geothrix limicola sp. nov., six novel members of Acidobacteriota isolated from soils.</title>
        <authorList>
            <person name="Itoh H."/>
            <person name="Sugisawa Y."/>
            <person name="Mise K."/>
            <person name="Xu Z."/>
            <person name="Kuniyasu M."/>
            <person name="Ushijima N."/>
            <person name="Kawano K."/>
            <person name="Kobayashi E."/>
            <person name="Shiratori Y."/>
            <person name="Masuda Y."/>
            <person name="Senoo K."/>
        </authorList>
    </citation>
    <scope>NUCLEOTIDE SEQUENCE [LARGE SCALE GENOMIC DNA]</scope>
    <source>
        <strain evidence="5">W79</strain>
    </source>
</reference>
<dbReference type="InterPro" id="IPR019734">
    <property type="entry name" value="TPR_rpt"/>
</dbReference>
<dbReference type="SUPFAM" id="SSF53756">
    <property type="entry name" value="UDP-Glycosyltransferase/glycogen phosphorylase"/>
    <property type="match status" value="1"/>
</dbReference>
<protein>
    <recommendedName>
        <fullName evidence="3">Cytochrome c-type biogenesis protein H TPR domain-containing protein</fullName>
    </recommendedName>
</protein>
<evidence type="ECO:0000259" key="3">
    <source>
        <dbReference type="Pfam" id="PF23914"/>
    </source>
</evidence>
<name>A0AA48GRT4_9BACT</name>
<dbReference type="PANTHER" id="PTHR44809:SF1">
    <property type="entry name" value="PROTEIN O-MANNOSYL-TRANSFERASE TMTC1"/>
    <property type="match status" value="1"/>
</dbReference>
<evidence type="ECO:0000313" key="5">
    <source>
        <dbReference type="Proteomes" id="UP001238179"/>
    </source>
</evidence>
<evidence type="ECO:0000313" key="4">
    <source>
        <dbReference type="EMBL" id="BDU74984.1"/>
    </source>
</evidence>
<dbReference type="Gene3D" id="3.40.50.2000">
    <property type="entry name" value="Glycogen Phosphorylase B"/>
    <property type="match status" value="1"/>
</dbReference>
<accession>A0AA48GRT4</accession>
<dbReference type="InterPro" id="IPR052943">
    <property type="entry name" value="TMTC_O-mannosyl-trnsfr"/>
</dbReference>
<proteinExistence type="predicted"/>
<dbReference type="SMART" id="SM00028">
    <property type="entry name" value="TPR"/>
    <property type="match status" value="5"/>
</dbReference>
<dbReference type="RefSeq" id="WP_316413667.1">
    <property type="nucleotide sequence ID" value="NZ_AP027080.1"/>
</dbReference>
<keyword evidence="5" id="KW-1185">Reference proteome</keyword>
<dbReference type="AlphaFoldDB" id="A0AA48GRT4"/>
<keyword evidence="1" id="KW-0802">TPR repeat</keyword>
<feature type="repeat" description="TPR" evidence="1">
    <location>
        <begin position="76"/>
        <end position="109"/>
    </location>
</feature>
<feature type="domain" description="Cytochrome c-type biogenesis protein H TPR" evidence="3">
    <location>
        <begin position="28"/>
        <end position="144"/>
    </location>
</feature>
<feature type="repeat" description="TPR" evidence="1">
    <location>
        <begin position="42"/>
        <end position="75"/>
    </location>
</feature>
<feature type="region of interest" description="Disordered" evidence="2">
    <location>
        <begin position="308"/>
        <end position="327"/>
    </location>
</feature>
<dbReference type="SUPFAM" id="SSF48452">
    <property type="entry name" value="TPR-like"/>
    <property type="match status" value="1"/>
</dbReference>